<dbReference type="PANTHER" id="PTHR24421:SF10">
    <property type="entry name" value="NITRATE_NITRITE SENSOR PROTEIN NARQ"/>
    <property type="match status" value="1"/>
</dbReference>
<keyword evidence="9" id="KW-0902">Two-component regulatory system</keyword>
<dbReference type="GO" id="GO:0046983">
    <property type="term" value="F:protein dimerization activity"/>
    <property type="evidence" value="ECO:0007669"/>
    <property type="project" value="InterPro"/>
</dbReference>
<dbReference type="Pfam" id="PF07730">
    <property type="entry name" value="HisKA_3"/>
    <property type="match status" value="1"/>
</dbReference>
<dbReference type="HOGENOM" id="CLU_427396_0_0_7"/>
<feature type="domain" description="HAMP" evidence="14">
    <location>
        <begin position="342"/>
        <end position="394"/>
    </location>
</feature>
<evidence type="ECO:0000256" key="10">
    <source>
        <dbReference type="SAM" id="Coils"/>
    </source>
</evidence>
<evidence type="ECO:0000256" key="1">
    <source>
        <dbReference type="ARBA" id="ARBA00000085"/>
    </source>
</evidence>
<evidence type="ECO:0000256" key="2">
    <source>
        <dbReference type="ARBA" id="ARBA00004370"/>
    </source>
</evidence>
<feature type="region of interest" description="Disordered" evidence="11">
    <location>
        <begin position="638"/>
        <end position="662"/>
    </location>
</feature>
<dbReference type="Proteomes" id="UP000007089">
    <property type="component" value="Chromosome"/>
</dbReference>
<evidence type="ECO:0000256" key="5">
    <source>
        <dbReference type="ARBA" id="ARBA00022679"/>
    </source>
</evidence>
<evidence type="ECO:0000256" key="7">
    <source>
        <dbReference type="ARBA" id="ARBA00022777"/>
    </source>
</evidence>
<dbReference type="EMBL" id="CP001359">
    <property type="protein sequence ID" value="ACL65307.1"/>
    <property type="molecule type" value="Genomic_DNA"/>
</dbReference>
<sequence length="662" mass="71335">MRPGPEAGAPPALPVPPAPPPAPAAYRTAPHPAMPGGIRRRVYLLMATGIAVPLVIMGATGIHWARTLDERVVAGRMSAAAMAATHFDGVLTEDLEVLQRLASGVAQTMGNADLEEERRVVADTYHQFRHREGVYLLDAERNVLAEAPGGPRSAAPADDLTVVDEVLRTGLPRLSGAEQGARGRVVHELVPVRSWQNQIIGIAGGTFDPSRRGFDRVLQHLRRGESGFAELIDAGGTIIASTVPARVGRRTECRAHLGELVKDKRAQAARCDGCHGDWGVKAAAPAELMVFAPLAAAPWGVVVRQRTAEALPTEGDVPWWLVAAGLAAHLGIAAAFAWGAARSVTRPIGVLTGEAERIAGGELDWSIPDLGTDEVGRLGRSLDRMRLALRRLLDDVARVNAELEQRVEERTHALNEAYAQLAARDEARAQLLRKLISAQEDERKRIARELHDETSQSLAVLAMGLEAAQDAMRGGKAPRLEEVKAVAVRTLEDVHRIILDLRPSVLDDLGLLSAIRWYAERQLGTRGMSVRCEFGELDRRLPPEMETALFRICQEAMSNIARHAQATAVLVEVALEDDVFRIDIEDDGRGFDAEAVARREGRRSWGLMGIRERAEILGGSATVESAPGKGTRVEVRIPVPRATTEPGPAAAGADADAEGRGT</sequence>
<dbReference type="Gene3D" id="1.20.5.1930">
    <property type="match status" value="1"/>
</dbReference>
<dbReference type="InterPro" id="IPR003660">
    <property type="entry name" value="HAMP_dom"/>
</dbReference>
<dbReference type="SUPFAM" id="SSF55874">
    <property type="entry name" value="ATPase domain of HSP90 chaperone/DNA topoisomerase II/histidine kinase"/>
    <property type="match status" value="1"/>
</dbReference>
<dbReference type="Gene3D" id="3.30.565.10">
    <property type="entry name" value="Histidine kinase-like ATPase, C-terminal domain"/>
    <property type="match status" value="1"/>
</dbReference>
<feature type="transmembrane region" description="Helical" evidence="12">
    <location>
        <begin position="42"/>
        <end position="64"/>
    </location>
</feature>
<evidence type="ECO:0000313" key="16">
    <source>
        <dbReference type="Proteomes" id="UP000007089"/>
    </source>
</evidence>
<dbReference type="InterPro" id="IPR005467">
    <property type="entry name" value="His_kinase_dom"/>
</dbReference>
<keyword evidence="12" id="KW-1133">Transmembrane helix</keyword>
<keyword evidence="4" id="KW-0597">Phosphoprotein</keyword>
<dbReference type="KEGG" id="acp:A2cp1_1965"/>
<dbReference type="InterPro" id="IPR036890">
    <property type="entry name" value="HATPase_C_sf"/>
</dbReference>
<keyword evidence="12" id="KW-0812">Transmembrane</keyword>
<evidence type="ECO:0000256" key="11">
    <source>
        <dbReference type="SAM" id="MobiDB-lite"/>
    </source>
</evidence>
<keyword evidence="6" id="KW-0547">Nucleotide-binding</keyword>
<keyword evidence="5" id="KW-0808">Transferase</keyword>
<dbReference type="InterPro" id="IPR011712">
    <property type="entry name" value="Sig_transdc_His_kin_sub3_dim/P"/>
</dbReference>
<keyword evidence="8" id="KW-0067">ATP-binding</keyword>
<dbReference type="CDD" id="cd06225">
    <property type="entry name" value="HAMP"/>
    <property type="match status" value="1"/>
</dbReference>
<dbReference type="Pfam" id="PF00672">
    <property type="entry name" value="HAMP"/>
    <property type="match status" value="1"/>
</dbReference>
<evidence type="ECO:0000256" key="6">
    <source>
        <dbReference type="ARBA" id="ARBA00022741"/>
    </source>
</evidence>
<dbReference type="InterPro" id="IPR050482">
    <property type="entry name" value="Sensor_HK_TwoCompSys"/>
</dbReference>
<dbReference type="Gene3D" id="6.10.340.10">
    <property type="match status" value="1"/>
</dbReference>
<feature type="compositionally biased region" description="Low complexity" evidence="11">
    <location>
        <begin position="1"/>
        <end position="10"/>
    </location>
</feature>
<dbReference type="CDD" id="cd18774">
    <property type="entry name" value="PDC2_HK_sensor"/>
    <property type="match status" value="1"/>
</dbReference>
<evidence type="ECO:0000256" key="12">
    <source>
        <dbReference type="SAM" id="Phobius"/>
    </source>
</evidence>
<reference evidence="15" key="1">
    <citation type="submission" date="2009-01" db="EMBL/GenBank/DDBJ databases">
        <title>Complete sequence of Anaeromyxobacter dehalogenans 2CP-1.</title>
        <authorList>
            <consortium name="US DOE Joint Genome Institute"/>
            <person name="Lucas S."/>
            <person name="Copeland A."/>
            <person name="Lapidus A."/>
            <person name="Glavina del Rio T."/>
            <person name="Dalin E."/>
            <person name="Tice H."/>
            <person name="Bruce D."/>
            <person name="Goodwin L."/>
            <person name="Pitluck S."/>
            <person name="Saunders E."/>
            <person name="Brettin T."/>
            <person name="Detter J.C."/>
            <person name="Han C."/>
            <person name="Larimer F."/>
            <person name="Land M."/>
            <person name="Hauser L."/>
            <person name="Kyrpides N."/>
            <person name="Ovchinnikova G."/>
            <person name="Beliaev A.S."/>
            <person name="Richardson P."/>
        </authorList>
    </citation>
    <scope>NUCLEOTIDE SEQUENCE</scope>
    <source>
        <strain evidence="15">2CP-1</strain>
    </source>
</reference>
<evidence type="ECO:0000256" key="4">
    <source>
        <dbReference type="ARBA" id="ARBA00022553"/>
    </source>
</evidence>
<dbReference type="SMART" id="SM00304">
    <property type="entry name" value="HAMP"/>
    <property type="match status" value="1"/>
</dbReference>
<protein>
    <recommendedName>
        <fullName evidence="3">histidine kinase</fullName>
        <ecNumber evidence="3">2.7.13.3</ecNumber>
    </recommendedName>
</protein>
<gene>
    <name evidence="15" type="ordered locus">A2cp1_1965</name>
</gene>
<comment type="subcellular location">
    <subcellularLocation>
        <location evidence="2">Membrane</location>
    </subcellularLocation>
</comment>
<evidence type="ECO:0000259" key="13">
    <source>
        <dbReference type="PROSITE" id="PS50109"/>
    </source>
</evidence>
<feature type="region of interest" description="Disordered" evidence="11">
    <location>
        <begin position="1"/>
        <end position="31"/>
    </location>
</feature>
<dbReference type="SMART" id="SM00387">
    <property type="entry name" value="HATPase_c"/>
    <property type="match status" value="1"/>
</dbReference>
<evidence type="ECO:0000313" key="15">
    <source>
        <dbReference type="EMBL" id="ACL65307.1"/>
    </source>
</evidence>
<dbReference type="PROSITE" id="PS50885">
    <property type="entry name" value="HAMP"/>
    <property type="match status" value="1"/>
</dbReference>
<organism evidence="15 16">
    <name type="scientific">Anaeromyxobacter dehalogenans (strain ATCC BAA-258 / DSM 21875 / 2CP-1)</name>
    <dbReference type="NCBI Taxonomy" id="455488"/>
    <lineage>
        <taxon>Bacteria</taxon>
        <taxon>Pseudomonadati</taxon>
        <taxon>Myxococcota</taxon>
        <taxon>Myxococcia</taxon>
        <taxon>Myxococcales</taxon>
        <taxon>Cystobacterineae</taxon>
        <taxon>Anaeromyxobacteraceae</taxon>
        <taxon>Anaeromyxobacter</taxon>
    </lineage>
</organism>
<proteinExistence type="predicted"/>
<keyword evidence="10" id="KW-0175">Coiled coil</keyword>
<dbReference type="Pfam" id="PF02518">
    <property type="entry name" value="HATPase_c"/>
    <property type="match status" value="1"/>
</dbReference>
<dbReference type="GO" id="GO:0000155">
    <property type="term" value="F:phosphorelay sensor kinase activity"/>
    <property type="evidence" value="ECO:0007669"/>
    <property type="project" value="InterPro"/>
</dbReference>
<feature type="compositionally biased region" description="Low complexity" evidence="11">
    <location>
        <begin position="641"/>
        <end position="654"/>
    </location>
</feature>
<dbReference type="PANTHER" id="PTHR24421">
    <property type="entry name" value="NITRATE/NITRITE SENSOR PROTEIN NARX-RELATED"/>
    <property type="match status" value="1"/>
</dbReference>
<name>B8J7B7_ANAD2</name>
<comment type="catalytic activity">
    <reaction evidence="1">
        <text>ATP + protein L-histidine = ADP + protein N-phospho-L-histidine.</text>
        <dbReference type="EC" id="2.7.13.3"/>
    </reaction>
</comment>
<evidence type="ECO:0000256" key="3">
    <source>
        <dbReference type="ARBA" id="ARBA00012438"/>
    </source>
</evidence>
<keyword evidence="12" id="KW-0472">Membrane</keyword>
<dbReference type="GO" id="GO:0005524">
    <property type="term" value="F:ATP binding"/>
    <property type="evidence" value="ECO:0007669"/>
    <property type="project" value="UniProtKB-KW"/>
</dbReference>
<accession>B8J7B7</accession>
<dbReference type="EC" id="2.7.13.3" evidence="3"/>
<dbReference type="CDD" id="cd16917">
    <property type="entry name" value="HATPase_UhpB-NarQ-NarX-like"/>
    <property type="match status" value="1"/>
</dbReference>
<dbReference type="RefSeq" id="WP_012633213.1">
    <property type="nucleotide sequence ID" value="NC_011891.1"/>
</dbReference>
<feature type="compositionally biased region" description="Pro residues" evidence="11">
    <location>
        <begin position="11"/>
        <end position="23"/>
    </location>
</feature>
<evidence type="ECO:0000259" key="14">
    <source>
        <dbReference type="PROSITE" id="PS50885"/>
    </source>
</evidence>
<keyword evidence="7 15" id="KW-0418">Kinase</keyword>
<dbReference type="AlphaFoldDB" id="B8J7B7"/>
<dbReference type="PROSITE" id="PS50109">
    <property type="entry name" value="HIS_KIN"/>
    <property type="match status" value="1"/>
</dbReference>
<dbReference type="InterPro" id="IPR003594">
    <property type="entry name" value="HATPase_dom"/>
</dbReference>
<keyword evidence="16" id="KW-1185">Reference proteome</keyword>
<feature type="coiled-coil region" evidence="10">
    <location>
        <begin position="382"/>
        <end position="456"/>
    </location>
</feature>
<dbReference type="SUPFAM" id="SSF158472">
    <property type="entry name" value="HAMP domain-like"/>
    <property type="match status" value="1"/>
</dbReference>
<feature type="domain" description="Histidine kinase" evidence="13">
    <location>
        <begin position="449"/>
        <end position="641"/>
    </location>
</feature>
<dbReference type="GO" id="GO:0016020">
    <property type="term" value="C:membrane"/>
    <property type="evidence" value="ECO:0007669"/>
    <property type="project" value="UniProtKB-SubCell"/>
</dbReference>
<evidence type="ECO:0000256" key="9">
    <source>
        <dbReference type="ARBA" id="ARBA00023012"/>
    </source>
</evidence>
<evidence type="ECO:0000256" key="8">
    <source>
        <dbReference type="ARBA" id="ARBA00022840"/>
    </source>
</evidence>